<dbReference type="SMART" id="SM00382">
    <property type="entry name" value="AAA"/>
    <property type="match status" value="1"/>
</dbReference>
<organism evidence="5 6">
    <name type="scientific">Koleobacter methoxysyntrophicus</name>
    <dbReference type="NCBI Taxonomy" id="2751313"/>
    <lineage>
        <taxon>Bacteria</taxon>
        <taxon>Bacillati</taxon>
        <taxon>Bacillota</taxon>
        <taxon>Clostridia</taxon>
        <taxon>Koleobacterales</taxon>
        <taxon>Koleobacteraceae</taxon>
        <taxon>Koleobacter</taxon>
    </lineage>
</organism>
<dbReference type="GO" id="GO:0005524">
    <property type="term" value="F:ATP binding"/>
    <property type="evidence" value="ECO:0007669"/>
    <property type="project" value="UniProtKB-KW"/>
</dbReference>
<name>A0A8A0RSR2_9FIRM</name>
<dbReference type="KEGG" id="kme:H0A61_02980"/>
<proteinExistence type="inferred from homology"/>
<keyword evidence="6" id="KW-1185">Reference proteome</keyword>
<reference evidence="5" key="1">
    <citation type="submission" date="2020-07" db="EMBL/GenBank/DDBJ databases">
        <title>Koleobacter methoxysyntrophicus gen. nov., sp. nov., a novel anaerobic bacterium isolated from deep subsurface oil field and proposal of Koleobacterales ord. nov. in the phylum Firmicutes.</title>
        <authorList>
            <person name="Sakamoto S."/>
            <person name="Tamaki H."/>
        </authorList>
    </citation>
    <scope>NUCLEOTIDE SEQUENCE</scope>
    <source>
        <strain evidence="5">NRmbB1</strain>
    </source>
</reference>
<dbReference type="GO" id="GO:0005886">
    <property type="term" value="C:plasma membrane"/>
    <property type="evidence" value="ECO:0007669"/>
    <property type="project" value="TreeGrafter"/>
</dbReference>
<evidence type="ECO:0000259" key="4">
    <source>
        <dbReference type="PROSITE" id="PS00662"/>
    </source>
</evidence>
<dbReference type="SUPFAM" id="SSF160246">
    <property type="entry name" value="EspE N-terminal domain-like"/>
    <property type="match status" value="2"/>
</dbReference>
<dbReference type="RefSeq" id="WP_206707878.1">
    <property type="nucleotide sequence ID" value="NZ_CP059066.1"/>
</dbReference>
<dbReference type="EMBL" id="CP059066">
    <property type="protein sequence ID" value="QSQ10570.1"/>
    <property type="molecule type" value="Genomic_DNA"/>
</dbReference>
<dbReference type="InterPro" id="IPR037257">
    <property type="entry name" value="T2SS_E_N_sf"/>
</dbReference>
<dbReference type="Gene3D" id="3.40.50.300">
    <property type="entry name" value="P-loop containing nucleotide triphosphate hydrolases"/>
    <property type="match status" value="1"/>
</dbReference>
<dbReference type="PANTHER" id="PTHR30258">
    <property type="entry name" value="TYPE II SECRETION SYSTEM PROTEIN GSPE-RELATED"/>
    <property type="match status" value="1"/>
</dbReference>
<dbReference type="InterPro" id="IPR001482">
    <property type="entry name" value="T2SS/T4SS_dom"/>
</dbReference>
<dbReference type="GO" id="GO:0016887">
    <property type="term" value="F:ATP hydrolysis activity"/>
    <property type="evidence" value="ECO:0007669"/>
    <property type="project" value="TreeGrafter"/>
</dbReference>
<dbReference type="Proteomes" id="UP000662904">
    <property type="component" value="Chromosome"/>
</dbReference>
<dbReference type="SUPFAM" id="SSF52540">
    <property type="entry name" value="P-loop containing nucleoside triphosphate hydrolases"/>
    <property type="match status" value="1"/>
</dbReference>
<gene>
    <name evidence="5" type="primary">epsE_2</name>
    <name evidence="5" type="ORF">H0A61_02980</name>
</gene>
<evidence type="ECO:0000256" key="3">
    <source>
        <dbReference type="ARBA" id="ARBA00022840"/>
    </source>
</evidence>
<dbReference type="Pfam" id="PF00437">
    <property type="entry name" value="T2SSE"/>
    <property type="match status" value="1"/>
</dbReference>
<keyword evidence="2" id="KW-0547">Nucleotide-binding</keyword>
<dbReference type="AlphaFoldDB" id="A0A8A0RSR2"/>
<evidence type="ECO:0000256" key="1">
    <source>
        <dbReference type="ARBA" id="ARBA00006611"/>
    </source>
</evidence>
<dbReference type="InterPro" id="IPR003593">
    <property type="entry name" value="AAA+_ATPase"/>
</dbReference>
<dbReference type="CDD" id="cd01129">
    <property type="entry name" value="PulE-GspE-like"/>
    <property type="match status" value="1"/>
</dbReference>
<protein>
    <submittedName>
        <fullName evidence="5">Type II secretion system protein E</fullName>
    </submittedName>
</protein>
<dbReference type="InterPro" id="IPR027417">
    <property type="entry name" value="P-loop_NTPase"/>
</dbReference>
<evidence type="ECO:0000313" key="6">
    <source>
        <dbReference type="Proteomes" id="UP000662904"/>
    </source>
</evidence>
<evidence type="ECO:0000313" key="5">
    <source>
        <dbReference type="EMBL" id="QSQ10570.1"/>
    </source>
</evidence>
<keyword evidence="3" id="KW-0067">ATP-binding</keyword>
<evidence type="ECO:0000256" key="2">
    <source>
        <dbReference type="ARBA" id="ARBA00022741"/>
    </source>
</evidence>
<dbReference type="PANTHER" id="PTHR30258:SF1">
    <property type="entry name" value="PROTEIN TRANSPORT PROTEIN HOFB HOMOLOG"/>
    <property type="match status" value="1"/>
</dbReference>
<accession>A0A8A0RSR2</accession>
<dbReference type="PROSITE" id="PS00662">
    <property type="entry name" value="T2SP_E"/>
    <property type="match status" value="1"/>
</dbReference>
<sequence>MLYLKPVIKRLMQKRLGEILAGLGFITEKQLQEALDIQSATGQRLGEILIERGFVTKSQLVQAVLLQEGSIPDFGTDEELAVYLEERGIEKKKLIKAVEAYYGISYIELKNVQVNPDVLSIFDLKSLKNLGMLPYALDKDAKMVYFAVSDLGDTGLRDTVAALCAEKGFNVRFSFAFSGAVEKKFEELLENHSQNSAPVIIEGGAAEWVEEVVRRGISMRASDIHIEPLERGVQVRFRIDGVLSSKNVYPELTDSFVQSIIARVKIQAGMDIAEKRKPQDGRMDNFELGKIKYDLRISTVPTINGEKIVMRVFEKNTRILNFAELGFSADDERKIRKMLDSPHGIIYLAGATGSGKTTTLYAMIDSINSDEINIYSLEDPVEKTIPGVNQIQINPQAGVTYPSMLRALLRQDPDVIVVGEVRDAETAELSVRSSLTGHLVLATIHANTALDTVNRLFNMGIEPYLLAATAQGFISQRLIRKLCPFCREKTPLSAAEKEWVKEIEAKFNVSFAGTDFYSACGCPKCGNVGYTGRTAVAEIIPVDDEILRSLISERDTEALYAELLKRGFKPLELAACLKAAEGVTSVGEVLRVL</sequence>
<comment type="similarity">
    <text evidence="1">Belongs to the GSP E family.</text>
</comment>
<dbReference type="Gene3D" id="3.30.450.90">
    <property type="match status" value="1"/>
</dbReference>
<feature type="domain" description="Bacterial type II secretion system protein E" evidence="4">
    <location>
        <begin position="409"/>
        <end position="423"/>
    </location>
</feature>